<reference evidence="1 2" key="1">
    <citation type="journal article" date="2018" name="Front. Microbiol.">
        <title>Genome-Wide Analysis of Corynespora cassiicola Leaf Fall Disease Putative Effectors.</title>
        <authorList>
            <person name="Lopez D."/>
            <person name="Ribeiro S."/>
            <person name="Label P."/>
            <person name="Fumanal B."/>
            <person name="Venisse J.S."/>
            <person name="Kohler A."/>
            <person name="de Oliveira R.R."/>
            <person name="Labutti K."/>
            <person name="Lipzen A."/>
            <person name="Lail K."/>
            <person name="Bauer D."/>
            <person name="Ohm R.A."/>
            <person name="Barry K.W."/>
            <person name="Spatafora J."/>
            <person name="Grigoriev I.V."/>
            <person name="Martin F.M."/>
            <person name="Pujade-Renaud V."/>
        </authorList>
    </citation>
    <scope>NUCLEOTIDE SEQUENCE [LARGE SCALE GENOMIC DNA]</scope>
    <source>
        <strain evidence="1 2">Philippines</strain>
    </source>
</reference>
<accession>A0A2T2NYC7</accession>
<proteinExistence type="predicted"/>
<dbReference type="Proteomes" id="UP000240883">
    <property type="component" value="Unassembled WGS sequence"/>
</dbReference>
<name>A0A2T2NYC7_CORCC</name>
<protein>
    <submittedName>
        <fullName evidence="1">Uncharacterized protein</fullName>
    </submittedName>
</protein>
<dbReference type="EMBL" id="KZ678132">
    <property type="protein sequence ID" value="PSN70088.1"/>
    <property type="molecule type" value="Genomic_DNA"/>
</dbReference>
<organism evidence="1 2">
    <name type="scientific">Corynespora cassiicola Philippines</name>
    <dbReference type="NCBI Taxonomy" id="1448308"/>
    <lineage>
        <taxon>Eukaryota</taxon>
        <taxon>Fungi</taxon>
        <taxon>Dikarya</taxon>
        <taxon>Ascomycota</taxon>
        <taxon>Pezizomycotina</taxon>
        <taxon>Dothideomycetes</taxon>
        <taxon>Pleosporomycetidae</taxon>
        <taxon>Pleosporales</taxon>
        <taxon>Corynesporascaceae</taxon>
        <taxon>Corynespora</taxon>
    </lineage>
</organism>
<evidence type="ECO:0000313" key="2">
    <source>
        <dbReference type="Proteomes" id="UP000240883"/>
    </source>
</evidence>
<gene>
    <name evidence="1" type="ORF">BS50DRAFT_304876</name>
</gene>
<sequence length="156" mass="17314">MNFQSCEHYPANRKACRRRLAARPLLQLLGRLGCAEVQVSWSKPCPVVLHTFNQRLADRWRKRSCYSPQLRLLQGLLFSLLCPSGCSRAQSPRVSPSVNNKTPPAESTAITVLPATAATTPPGPILFALAYIYCVGAVRARLSISRRHSNFALARR</sequence>
<dbReference type="AlphaFoldDB" id="A0A2T2NYC7"/>
<keyword evidence="2" id="KW-1185">Reference proteome</keyword>
<evidence type="ECO:0000313" key="1">
    <source>
        <dbReference type="EMBL" id="PSN70088.1"/>
    </source>
</evidence>